<reference evidence="5 6" key="1">
    <citation type="journal article" date="2019" name="Fungal Biol. Biotechnol.">
        <title>Draft genome sequence of fastidious pathogen Ceratobasidium theobromae, which causes vascular-streak dieback in Theobroma cacao.</title>
        <authorList>
            <person name="Ali S.S."/>
            <person name="Asman A."/>
            <person name="Shao J."/>
            <person name="Firmansyah A.P."/>
            <person name="Susilo A.W."/>
            <person name="Rosmana A."/>
            <person name="McMahon P."/>
            <person name="Junaid M."/>
            <person name="Guest D."/>
            <person name="Kheng T.Y."/>
            <person name="Meinhardt L.W."/>
            <person name="Bailey B.A."/>
        </authorList>
    </citation>
    <scope>NUCLEOTIDE SEQUENCE [LARGE SCALE GENOMIC DNA]</scope>
    <source>
        <strain evidence="5 6">CT2</strain>
    </source>
</reference>
<comment type="caution">
    <text evidence="5">The sequence shown here is derived from an EMBL/GenBank/DDBJ whole genome shotgun (WGS) entry which is preliminary data.</text>
</comment>
<evidence type="ECO:0000256" key="1">
    <source>
        <dbReference type="PROSITE-ProRule" id="PRU00042"/>
    </source>
</evidence>
<organism evidence="5 6">
    <name type="scientific">Ceratobasidium theobromae</name>
    <dbReference type="NCBI Taxonomy" id="1582974"/>
    <lineage>
        <taxon>Eukaryota</taxon>
        <taxon>Fungi</taxon>
        <taxon>Dikarya</taxon>
        <taxon>Basidiomycota</taxon>
        <taxon>Agaricomycotina</taxon>
        <taxon>Agaricomycetes</taxon>
        <taxon>Cantharellales</taxon>
        <taxon>Ceratobasidiaceae</taxon>
        <taxon>Ceratobasidium</taxon>
    </lineage>
</organism>
<proteinExistence type="predicted"/>
<dbReference type="SUPFAM" id="SSF57667">
    <property type="entry name" value="beta-beta-alpha zinc fingers"/>
    <property type="match status" value="1"/>
</dbReference>
<dbReference type="Gene3D" id="3.30.160.60">
    <property type="entry name" value="Classic Zinc Finger"/>
    <property type="match status" value="2"/>
</dbReference>
<feature type="region of interest" description="Disordered" evidence="3">
    <location>
        <begin position="941"/>
        <end position="970"/>
    </location>
</feature>
<dbReference type="Proteomes" id="UP000383932">
    <property type="component" value="Unassembled WGS sequence"/>
</dbReference>
<dbReference type="InterPro" id="IPR013087">
    <property type="entry name" value="Znf_C2H2_type"/>
</dbReference>
<feature type="region of interest" description="Disordered" evidence="3">
    <location>
        <begin position="719"/>
        <end position="796"/>
    </location>
</feature>
<dbReference type="EMBL" id="SSOP01000004">
    <property type="protein sequence ID" value="KAB5596017.1"/>
    <property type="molecule type" value="Genomic_DNA"/>
</dbReference>
<dbReference type="InterPro" id="IPR029058">
    <property type="entry name" value="AB_hydrolase_fold"/>
</dbReference>
<evidence type="ECO:0000313" key="5">
    <source>
        <dbReference type="EMBL" id="KAB5596017.1"/>
    </source>
</evidence>
<feature type="compositionally biased region" description="Polar residues" evidence="3">
    <location>
        <begin position="1098"/>
        <end position="1109"/>
    </location>
</feature>
<keyword evidence="6" id="KW-1185">Reference proteome</keyword>
<dbReference type="InterPro" id="IPR036236">
    <property type="entry name" value="Znf_C2H2_sf"/>
</dbReference>
<feature type="region of interest" description="Disordered" evidence="3">
    <location>
        <begin position="602"/>
        <end position="630"/>
    </location>
</feature>
<dbReference type="Pfam" id="PF07859">
    <property type="entry name" value="Abhydrolase_3"/>
    <property type="match status" value="2"/>
</dbReference>
<dbReference type="OrthoDB" id="5570009at2759"/>
<sequence>MIDHILGRPSPSWKRTQVFLVILFWVWRLVRGNRDGPRILYIRRINRYLARFTPWQIIVGVLSTLYATRHLDSLIGLGSPEPLARLYSRSYYRATWIATGLDAGHATAMNIQPKWLRDIAAVAFSLYYVIYANEADEKLRKYRATASIEMLRATWEKSSRNPWIRAISALERPSLPVVRKLVFPRPGSEHPFTAYLYFALPERELENQRELILDFPGGGFICMGPLDHEERLRRWAIRTGKPVLAVDYHKAPEFPYPFAINESFEFYKLLVESKGKLIGMAGDKLSIIMSGDSAGANICCNIMFKILETASSRPLPKPVSLVLNYAALDFNFTSWMAPAHLKVLRSQASQGHIPGLEEMKDHFSGSGPLDVAGSSSHKKKSWTGESVMGWTEGISRPSSPATRKRPTPLSSPNATIGRGGRKLWGEPEATDDEESEKPEARATIGTRLTMTSRTGFFQDRIISPSMMRAMAILYIGPKNNPDFKTDYRISPLLAPSSLLAEFPPLLMTCGEKDPFVDDTVVFAGRVREAKRMKKREGSRFGEGLRMSKKESEAEDREWVHMHIFEGWSHGYLQMATLMHEAREAIDDIAGWMMESFGQAQERAREREREEEGEVLTFTPRKRRSPAGSSAKVNALGIINEGAQPPRVEVGAPTRGRQGRLSSSSPLASLTEEELMRRRRMAAVEGIHEPVVMEGSAVDDEEASEDMRIAYGFYSAQPETTAATGGARDQATKHRHAKTPPLDRESLKREAGGSRRHRHHRPLHHPRRPPQPPGARMRTVVSTSHPDPSRAPRDELDGALDPALAEPFPMAPASPPPQYIAGDGEWGDVPRLPPILQVEKQHVTTTATQAASASRRRNDAQFKCHLRSHTEERPFVCEWPNCNKGFARQHDCKRHYALHNAKPNQHLCEGCGKTFSRTDALNRHRKSLFAIGTSLTFPVRSDGGSGCRKTAANNAAAKAGSSSASAPPVPIPEPPHDHVPGALNGHYPISLAVPADPSLPPHMQHQLPPELSSQFLAGLLSGQQFLAAAAANDPNHAAHPYDPIIQPPPVPAPLPESAPDPANLEHITVVQDEGVERPAKRRAVSVGSEIVSVPVTASGAEQHSPASSTREQADDDESTPV</sequence>
<keyword evidence="1" id="KW-0479">Metal-binding</keyword>
<dbReference type="AlphaFoldDB" id="A0A5N5QXZ2"/>
<evidence type="ECO:0000259" key="4">
    <source>
        <dbReference type="PROSITE" id="PS50157"/>
    </source>
</evidence>
<dbReference type="PROSITE" id="PS01174">
    <property type="entry name" value="LIPASE_GDXG_SER"/>
    <property type="match status" value="1"/>
</dbReference>
<keyword evidence="1" id="KW-0862">Zinc</keyword>
<feature type="region of interest" description="Disordered" evidence="3">
    <location>
        <begin position="643"/>
        <end position="673"/>
    </location>
</feature>
<dbReference type="GO" id="GO:0005829">
    <property type="term" value="C:cytosol"/>
    <property type="evidence" value="ECO:0007669"/>
    <property type="project" value="TreeGrafter"/>
</dbReference>
<dbReference type="GO" id="GO:0004806">
    <property type="term" value="F:triacylglycerol lipase activity"/>
    <property type="evidence" value="ECO:0007669"/>
    <property type="project" value="TreeGrafter"/>
</dbReference>
<protein>
    <submittedName>
        <fullName evidence="5">Hormone-sensitive lipase</fullName>
    </submittedName>
</protein>
<dbReference type="SUPFAM" id="SSF53474">
    <property type="entry name" value="alpha/beta-Hydrolases"/>
    <property type="match status" value="1"/>
</dbReference>
<feature type="region of interest" description="Disordered" evidence="3">
    <location>
        <begin position="1089"/>
        <end position="1120"/>
    </location>
</feature>
<feature type="compositionally biased region" description="Pro residues" evidence="3">
    <location>
        <begin position="1044"/>
        <end position="1057"/>
    </location>
</feature>
<feature type="compositionally biased region" description="Basic and acidic residues" evidence="3">
    <location>
        <begin position="786"/>
        <end position="795"/>
    </location>
</feature>
<feature type="region of interest" description="Disordered" evidence="3">
    <location>
        <begin position="1036"/>
        <end position="1059"/>
    </location>
</feature>
<feature type="domain" description="C2H2-type" evidence="4">
    <location>
        <begin position="905"/>
        <end position="925"/>
    </location>
</feature>
<dbReference type="SMART" id="SM00355">
    <property type="entry name" value="ZnF_C2H2"/>
    <property type="match status" value="2"/>
</dbReference>
<feature type="active site" evidence="2">
    <location>
        <position position="293"/>
    </location>
</feature>
<dbReference type="PANTHER" id="PTHR23025">
    <property type="entry name" value="TRIACYLGLYCEROL LIPASE"/>
    <property type="match status" value="1"/>
</dbReference>
<dbReference type="Gene3D" id="3.40.50.1820">
    <property type="entry name" value="alpha/beta hydrolase"/>
    <property type="match status" value="2"/>
</dbReference>
<dbReference type="GO" id="GO:0004771">
    <property type="term" value="F:sterol ester esterase activity"/>
    <property type="evidence" value="ECO:0007669"/>
    <property type="project" value="TreeGrafter"/>
</dbReference>
<feature type="region of interest" description="Disordered" evidence="3">
    <location>
        <begin position="357"/>
        <end position="440"/>
    </location>
</feature>
<dbReference type="InterPro" id="IPR033140">
    <property type="entry name" value="Lipase_GDXG_put_SER_AS"/>
</dbReference>
<dbReference type="GO" id="GO:0019433">
    <property type="term" value="P:triglyceride catabolic process"/>
    <property type="evidence" value="ECO:0007669"/>
    <property type="project" value="TreeGrafter"/>
</dbReference>
<feature type="compositionally biased region" description="Basic and acidic residues" evidence="3">
    <location>
        <begin position="740"/>
        <end position="752"/>
    </location>
</feature>
<dbReference type="GO" id="GO:0008270">
    <property type="term" value="F:zinc ion binding"/>
    <property type="evidence" value="ECO:0007669"/>
    <property type="project" value="UniProtKB-KW"/>
</dbReference>
<evidence type="ECO:0000256" key="3">
    <source>
        <dbReference type="SAM" id="MobiDB-lite"/>
    </source>
</evidence>
<evidence type="ECO:0000256" key="2">
    <source>
        <dbReference type="PROSITE-ProRule" id="PRU10038"/>
    </source>
</evidence>
<dbReference type="PROSITE" id="PS50157">
    <property type="entry name" value="ZINC_FINGER_C2H2_2"/>
    <property type="match status" value="2"/>
</dbReference>
<dbReference type="PANTHER" id="PTHR23025:SF3">
    <property type="entry name" value="HORMONE-SENSITIVE LIPASE"/>
    <property type="match status" value="1"/>
</dbReference>
<keyword evidence="1" id="KW-0863">Zinc-finger</keyword>
<dbReference type="PROSITE" id="PS00028">
    <property type="entry name" value="ZINC_FINGER_C2H2_1"/>
    <property type="match status" value="1"/>
</dbReference>
<feature type="domain" description="C2H2-type" evidence="4">
    <location>
        <begin position="874"/>
        <end position="903"/>
    </location>
</feature>
<name>A0A5N5QXZ2_9AGAM</name>
<accession>A0A5N5QXZ2</accession>
<gene>
    <name evidence="5" type="ORF">CTheo_534</name>
</gene>
<dbReference type="InterPro" id="IPR013094">
    <property type="entry name" value="AB_hydrolase_3"/>
</dbReference>
<evidence type="ECO:0000313" key="6">
    <source>
        <dbReference type="Proteomes" id="UP000383932"/>
    </source>
</evidence>
<feature type="compositionally biased region" description="Basic residues" evidence="3">
    <location>
        <begin position="753"/>
        <end position="767"/>
    </location>
</feature>
<feature type="compositionally biased region" description="Low complexity" evidence="3">
    <location>
        <begin position="950"/>
        <end position="965"/>
    </location>
</feature>